<dbReference type="KEGG" id="vg:64766097"/>
<dbReference type="RefSeq" id="YP_010058866.1">
    <property type="nucleotide sequence ID" value="NC_054723.1"/>
</dbReference>
<evidence type="ECO:0000313" key="2">
    <source>
        <dbReference type="Proteomes" id="UP000318375"/>
    </source>
</evidence>
<dbReference type="EMBL" id="MK977695">
    <property type="protein sequence ID" value="QDF18564.1"/>
    <property type="molecule type" value="Genomic_DNA"/>
</dbReference>
<keyword evidence="2" id="KW-1185">Reference proteome</keyword>
<name>A0A4Y6ETE4_9CAUD</name>
<organism evidence="1 2">
    <name type="scientific">Gordonia phage Pupper</name>
    <dbReference type="NCBI Taxonomy" id="2571249"/>
    <lineage>
        <taxon>Viruses</taxon>
        <taxon>Duplodnaviria</taxon>
        <taxon>Heunggongvirae</taxon>
        <taxon>Uroviricota</taxon>
        <taxon>Caudoviricetes</taxon>
        <taxon>Puppervirus</taxon>
        <taxon>Puppervirus Pupper</taxon>
    </lineage>
</organism>
<gene>
    <name evidence="1" type="primary">78</name>
    <name evidence="1" type="ORF">SEA_PUPPER_78</name>
</gene>
<accession>A0A4Y6ETE4</accession>
<dbReference type="Proteomes" id="UP000318375">
    <property type="component" value="Segment"/>
</dbReference>
<evidence type="ECO:0000313" key="1">
    <source>
        <dbReference type="EMBL" id="QDF18564.1"/>
    </source>
</evidence>
<protein>
    <recommendedName>
        <fullName evidence="3">DUF932 domain-containing protein</fullName>
    </recommendedName>
</protein>
<reference evidence="1 2" key="1">
    <citation type="submission" date="2019-05" db="EMBL/GenBank/DDBJ databases">
        <authorList>
            <person name="Pope W.H."/>
            <person name="Garlena R.A."/>
            <person name="Russell D.A."/>
            <person name="Jacobs-Sera D."/>
            <person name="Hatfull G.F."/>
        </authorList>
    </citation>
    <scope>NUCLEOTIDE SEQUENCE [LARGE SCALE GENOMIC DNA]</scope>
</reference>
<dbReference type="GeneID" id="64766097"/>
<sequence>MTVATALPQVPSSSLRGSDISTLVGVLKSRQAQKLDVVVPTNHIRLSGGNLIVGGLDEIQVPGRPAELTAEGVSAEIPGFSFDPSGLYKPTHSVDQNLADLFKIPVRYIRKLREEDTELLDINVNRHADRATTGANLVRLIWGSDPADASTTGLVRAILSDRYAIIDHLDTVLSILSGLKEAGLDGSNIQSVDLSENKLYLNIEAPEIAVHGRSLIKGYRSPYTGQTGEELPLVHAGIKFTNSENGRGAFQATPYALFQVCKNGATINAHKLRKIHLGRPLEAGQIQWSQGTVAAANELVRNQVRDAVKSFLSTDFLNAAVDEWEKEAGVEVRKPVDAIKYVAKELSYTETEQDEILADFVKGGQITSGGIGHAVTSVAQRIDDPDRAHEFAETHQAATSLAARFASTN</sequence>
<evidence type="ECO:0008006" key="3">
    <source>
        <dbReference type="Google" id="ProtNLM"/>
    </source>
</evidence>
<proteinExistence type="predicted"/>